<keyword evidence="4 8" id="KW-1133">Transmembrane helix</keyword>
<comment type="caution">
    <text evidence="10">The sequence shown here is derived from an EMBL/GenBank/DDBJ whole genome shotgun (WGS) entry which is preliminary data.</text>
</comment>
<feature type="transmembrane region" description="Helical" evidence="8">
    <location>
        <begin position="133"/>
        <end position="152"/>
    </location>
</feature>
<feature type="transmembrane region" description="Helical" evidence="8">
    <location>
        <begin position="34"/>
        <end position="51"/>
    </location>
</feature>
<evidence type="ECO:0000256" key="3">
    <source>
        <dbReference type="ARBA" id="ARBA00022692"/>
    </source>
</evidence>
<dbReference type="AlphaFoldDB" id="A0A1F5YZT1"/>
<dbReference type="STRING" id="1817867.A3F83_11185"/>
<dbReference type="InterPro" id="IPR003918">
    <property type="entry name" value="NADH_UbQ_OxRdtase"/>
</dbReference>
<dbReference type="Proteomes" id="UP000179129">
    <property type="component" value="Unassembled WGS sequence"/>
</dbReference>
<dbReference type="PANTHER" id="PTHR42682">
    <property type="entry name" value="HYDROGENASE-4 COMPONENT F"/>
    <property type="match status" value="1"/>
</dbReference>
<accession>A0A1F5YZT1</accession>
<reference evidence="10 11" key="1">
    <citation type="journal article" date="2016" name="Nat. Commun.">
        <title>Thousands of microbial genomes shed light on interconnected biogeochemical processes in an aquifer system.</title>
        <authorList>
            <person name="Anantharaman K."/>
            <person name="Brown C.T."/>
            <person name="Hug L.A."/>
            <person name="Sharon I."/>
            <person name="Castelle C.J."/>
            <person name="Probst A.J."/>
            <person name="Thomas B.C."/>
            <person name="Singh A."/>
            <person name="Wilkins M.J."/>
            <person name="Karaoz U."/>
            <person name="Brodie E.L."/>
            <person name="Williams K.H."/>
            <person name="Hubbard S.S."/>
            <person name="Banfield J.F."/>
        </authorList>
    </citation>
    <scope>NUCLEOTIDE SEQUENCE [LARGE SCALE GENOMIC DNA]</scope>
</reference>
<dbReference type="GO" id="GO:0005886">
    <property type="term" value="C:plasma membrane"/>
    <property type="evidence" value="ECO:0007669"/>
    <property type="project" value="UniProtKB-SubCell"/>
</dbReference>
<dbReference type="Pfam" id="PF00361">
    <property type="entry name" value="Proton_antipo_M"/>
    <property type="match status" value="1"/>
</dbReference>
<gene>
    <name evidence="10" type="ORF">A3F83_11185</name>
</gene>
<feature type="transmembrane region" description="Helical" evidence="8">
    <location>
        <begin position="72"/>
        <end position="96"/>
    </location>
</feature>
<evidence type="ECO:0000313" key="10">
    <source>
        <dbReference type="EMBL" id="OGG05457.1"/>
    </source>
</evidence>
<evidence type="ECO:0000256" key="4">
    <source>
        <dbReference type="ARBA" id="ARBA00022989"/>
    </source>
</evidence>
<feature type="transmembrane region" description="Helical" evidence="8">
    <location>
        <begin position="343"/>
        <end position="363"/>
    </location>
</feature>
<feature type="domain" description="NADH:quinone oxidoreductase/Mrp antiporter transmembrane" evidence="9">
    <location>
        <begin position="129"/>
        <end position="413"/>
    </location>
</feature>
<evidence type="ECO:0000256" key="7">
    <source>
        <dbReference type="RuleBase" id="RU000320"/>
    </source>
</evidence>
<keyword evidence="2" id="KW-1003">Cell membrane</keyword>
<feature type="transmembrane region" description="Helical" evidence="8">
    <location>
        <begin position="300"/>
        <end position="323"/>
    </location>
</feature>
<feature type="non-terminal residue" evidence="10">
    <location>
        <position position="443"/>
    </location>
</feature>
<keyword evidence="3 7" id="KW-0812">Transmembrane</keyword>
<keyword evidence="6 8" id="KW-0472">Membrane</keyword>
<dbReference type="GO" id="GO:0042773">
    <property type="term" value="P:ATP synthesis coupled electron transport"/>
    <property type="evidence" value="ECO:0007669"/>
    <property type="project" value="InterPro"/>
</dbReference>
<feature type="transmembrane region" description="Helical" evidence="8">
    <location>
        <begin position="271"/>
        <end position="293"/>
    </location>
</feature>
<evidence type="ECO:0000256" key="1">
    <source>
        <dbReference type="ARBA" id="ARBA00004651"/>
    </source>
</evidence>
<name>A0A1F5YZT1_9BACT</name>
<sequence length="443" mass="46898">MWFFVAALFCFLAGGALALALIRSNLWSSRLGAWSAILGSLFGLVAAFQGLRPESAWDLCLPWSVPGGSLHLGMDPLSAFFLLALFILSGLAALYGREYLTGFGAAKAPGQAWFFYNALVASMALVFAARNAVLFLVCWEVMAVASFFLVTFEYEKTLVQEAGWTYLIATHIGTAFLLLFFLIIGQQAGSYEFEHFSAISALGSSTASLLFLLALVGFGSKAGIVPFHVWLPEAHPAAPSHVSALMSGVMIKTGIYGLLRTIIFLGQPPLWWGWCLVGIGVSSGILGVLFALVQHDLKRLLAYHSVENIGIIFLGLGLGLIGWNSGSVPLAVAGFSGALLHVLNHALFKGLLFLNAGAVLRAVGHHSIDSLGGLYRLMPWTGLTFLVGAVAISGLPPLNGFISEFLIYRAGLEGVILLHSSVSIPSLLVIGGLALIGGLAAAC</sequence>
<feature type="transmembrane region" description="Helical" evidence="8">
    <location>
        <begin position="196"/>
        <end position="218"/>
    </location>
</feature>
<comment type="subcellular location">
    <subcellularLocation>
        <location evidence="1">Cell membrane</location>
        <topology evidence="1">Multi-pass membrane protein</topology>
    </subcellularLocation>
    <subcellularLocation>
        <location evidence="7">Membrane</location>
        <topology evidence="7">Multi-pass membrane protein</topology>
    </subcellularLocation>
</comment>
<evidence type="ECO:0000256" key="2">
    <source>
        <dbReference type="ARBA" id="ARBA00022475"/>
    </source>
</evidence>
<evidence type="ECO:0000259" key="9">
    <source>
        <dbReference type="Pfam" id="PF00361"/>
    </source>
</evidence>
<evidence type="ECO:0000256" key="5">
    <source>
        <dbReference type="ARBA" id="ARBA00023002"/>
    </source>
</evidence>
<keyword evidence="5" id="KW-0560">Oxidoreductase</keyword>
<protein>
    <recommendedName>
        <fullName evidence="9">NADH:quinone oxidoreductase/Mrp antiporter transmembrane domain-containing protein</fullName>
    </recommendedName>
</protein>
<evidence type="ECO:0000313" key="11">
    <source>
        <dbReference type="Proteomes" id="UP000179129"/>
    </source>
</evidence>
<feature type="transmembrane region" description="Helical" evidence="8">
    <location>
        <begin position="375"/>
        <end position="396"/>
    </location>
</feature>
<organism evidence="10 11">
    <name type="scientific">Candidatus Glassbacteria bacterium RIFCSPLOWO2_12_FULL_58_11</name>
    <dbReference type="NCBI Taxonomy" id="1817867"/>
    <lineage>
        <taxon>Bacteria</taxon>
        <taxon>Candidatus Glassiibacteriota</taxon>
    </lineage>
</organism>
<dbReference type="InterPro" id="IPR052175">
    <property type="entry name" value="ComplexI-like_HydComp"/>
</dbReference>
<dbReference type="PRINTS" id="PR01437">
    <property type="entry name" value="NUOXDRDTASE4"/>
</dbReference>
<evidence type="ECO:0000256" key="6">
    <source>
        <dbReference type="ARBA" id="ARBA00023136"/>
    </source>
</evidence>
<proteinExistence type="predicted"/>
<evidence type="ECO:0000256" key="8">
    <source>
        <dbReference type="SAM" id="Phobius"/>
    </source>
</evidence>
<dbReference type="PANTHER" id="PTHR42682:SF3">
    <property type="entry name" value="FORMATE HYDROGENLYASE SUBUNIT 3-RELATED"/>
    <property type="match status" value="1"/>
</dbReference>
<dbReference type="InterPro" id="IPR001750">
    <property type="entry name" value="ND/Mrp_TM"/>
</dbReference>
<dbReference type="EMBL" id="MFIX01000048">
    <property type="protein sequence ID" value="OGG05457.1"/>
    <property type="molecule type" value="Genomic_DNA"/>
</dbReference>
<feature type="transmembrane region" description="Helical" evidence="8">
    <location>
        <begin position="164"/>
        <end position="184"/>
    </location>
</feature>
<dbReference type="GO" id="GO:0016491">
    <property type="term" value="F:oxidoreductase activity"/>
    <property type="evidence" value="ECO:0007669"/>
    <property type="project" value="UniProtKB-KW"/>
</dbReference>
<feature type="transmembrane region" description="Helical" evidence="8">
    <location>
        <begin position="416"/>
        <end position="442"/>
    </location>
</feature>
<dbReference type="GO" id="GO:0008137">
    <property type="term" value="F:NADH dehydrogenase (ubiquinone) activity"/>
    <property type="evidence" value="ECO:0007669"/>
    <property type="project" value="InterPro"/>
</dbReference>